<dbReference type="InterPro" id="IPR000015">
    <property type="entry name" value="Fimb_usher"/>
</dbReference>
<dbReference type="Pfam" id="PF00577">
    <property type="entry name" value="Usher"/>
    <property type="match status" value="2"/>
</dbReference>
<organism evidence="1 2">
    <name type="scientific">Sphingobium naphthae</name>
    <dbReference type="NCBI Taxonomy" id="1886786"/>
    <lineage>
        <taxon>Bacteria</taxon>
        <taxon>Pseudomonadati</taxon>
        <taxon>Pseudomonadota</taxon>
        <taxon>Alphaproteobacteria</taxon>
        <taxon>Sphingomonadales</taxon>
        <taxon>Sphingomonadaceae</taxon>
        <taxon>Sphingobium</taxon>
    </lineage>
</organism>
<dbReference type="Gene3D" id="2.60.40.2610">
    <property type="entry name" value="Outer membrane usher protein FimD, plug domain"/>
    <property type="match status" value="1"/>
</dbReference>
<comment type="caution">
    <text evidence="1">The sequence shown here is derived from an EMBL/GenBank/DDBJ whole genome shotgun (WGS) entry which is preliminary data.</text>
</comment>
<dbReference type="Proteomes" id="UP001185984">
    <property type="component" value="Unassembled WGS sequence"/>
</dbReference>
<evidence type="ECO:0000313" key="1">
    <source>
        <dbReference type="EMBL" id="MDV5824106.1"/>
    </source>
</evidence>
<gene>
    <name evidence="1" type="ORF">O0R41_10900</name>
</gene>
<dbReference type="RefSeq" id="WP_317516901.1">
    <property type="nucleotide sequence ID" value="NZ_JAPTHD010000003.1"/>
</dbReference>
<accession>A0ABU3ZX52</accession>
<dbReference type="EMBL" id="JAPTHD010000003">
    <property type="protein sequence ID" value="MDV5824106.1"/>
    <property type="molecule type" value="Genomic_DNA"/>
</dbReference>
<keyword evidence="2" id="KW-1185">Reference proteome</keyword>
<sequence>MGRRPPGLSVRLLLASEILIQCFGAEVSSGAVAPNRASEGESPLSAPLPADENSLIFSPGLIVGPGAADGATVPTTSLILAVTVNGMDKGLHQFAEIGDELWTDVQTLVNIGIGSPPGVTGAVSLTRMAGVSVNYNVSEQRVALIVQPHLLTGPATILNAGYRERPVTQKAAGLLFNYDVSANIYRGDTSLSALTGLRYFNGNHVLESTAILRTDSGRGYGGEGVTRLDSRWSYSIPEKRFTVTLGDTLTAPSRWTRTTRMGGIQFGTNNRLQPYLVTAPLPSFIGSATLPSKVDLLVNGIRRFQGDVPAGPFDLSLGATRINGAGNAQVVLTDVSGRITTLDFSIYDTPLLLRQGLADWSVEAGAVREDYGLRYFAYDDDIFGSANIRYGLTNWFTAEAHGEVANGYGNGGAGGALLLGSLGVLSGAAAVSRSHGRTGHVLQGGYSWTNGIIRIGGEIARASHDYTDLAGRHGADYPRERDVAYAGYTNPRLGSFSLNYVNQRYPGNDRFRYVALGWQKPLSRQWWVRLRAQRELAGEKRTGFLVTLSWAPGNGTNFGASVQTDDRRTIGNVYARRSAPLEGGIGWYANGWTDGDEAGGFGQIDYRSAHGEGTLGATVRDDTVSGFAAWRGSMVFMDGGLYAARPIQDSFALVSTSGVEDVPILLYNREFGRTNAEGRLLVTGLNAYQRNDLAIDTTNLPPTMSVTTTQQQAVPADRAGVRLEFDIRQSRAMLVTLTDRRGGPVPVGTQARYADTPSSVFVAGFDGQIFIEDARPGALLDVMLPDGRCTVRLPSHLPPDRAGRTGTLTCQ</sequence>
<dbReference type="InterPro" id="IPR042186">
    <property type="entry name" value="FimD_plug_dom"/>
</dbReference>
<evidence type="ECO:0000313" key="2">
    <source>
        <dbReference type="Proteomes" id="UP001185984"/>
    </source>
</evidence>
<proteinExistence type="predicted"/>
<dbReference type="PANTHER" id="PTHR30451:SF5">
    <property type="entry name" value="SLR0019 PROTEIN"/>
    <property type="match status" value="1"/>
</dbReference>
<protein>
    <submittedName>
        <fullName evidence="1">Fimbria/pilus outer membrane usher protein</fullName>
    </submittedName>
</protein>
<reference evidence="2" key="1">
    <citation type="journal article" date="2022" name="J Environ Chem Eng">
        <title>Biodegradation of petroleum oil using a constructed nonpathogenic and heavy metal-tolerant bacterial consortium isolated from marine sponges.</title>
        <authorList>
            <person name="Dechsakulwatana C."/>
            <person name="Rungsihiranrut A."/>
            <person name="Muangchinda C."/>
            <person name="Ningthoujam R."/>
            <person name="Klankeo P."/>
            <person name="Pinyakong O."/>
        </authorList>
    </citation>
    <scope>NUCLEOTIDE SEQUENCE [LARGE SCALE GENOMIC DNA]</scope>
    <source>
        <strain evidence="2">MO2-4</strain>
    </source>
</reference>
<dbReference type="PANTHER" id="PTHR30451">
    <property type="entry name" value="OUTER MEMBRANE USHER PROTEIN"/>
    <property type="match status" value="1"/>
</dbReference>
<dbReference type="Gene3D" id="2.60.40.3110">
    <property type="match status" value="1"/>
</dbReference>
<name>A0ABU3ZX52_9SPHN</name>